<name>A0A3A9JJR6_9PROT</name>
<dbReference type="InterPro" id="IPR013762">
    <property type="entry name" value="Integrase-like_cat_sf"/>
</dbReference>
<evidence type="ECO:0000313" key="4">
    <source>
        <dbReference type="EMBL" id="RMI19404.1"/>
    </source>
</evidence>
<dbReference type="EMBL" id="RFLX01000012">
    <property type="protein sequence ID" value="RMI20285.1"/>
    <property type="molecule type" value="Genomic_DNA"/>
</dbReference>
<reference evidence="3 7" key="1">
    <citation type="submission" date="2018-09" db="EMBL/GenBank/DDBJ databases">
        <title>Roseomonas sp. nov., isolated from feces of Tibetan antelopes in the Qinghai-Tibet plateau, China.</title>
        <authorList>
            <person name="Tian Z."/>
        </authorList>
    </citation>
    <scope>NUCLEOTIDE SEQUENCE [LARGE SCALE GENOMIC DNA]</scope>
    <source>
        <strain evidence="4 6">Z23</strain>
        <strain evidence="3 7">Z24</strain>
    </source>
</reference>
<evidence type="ECO:0000313" key="6">
    <source>
        <dbReference type="Proteomes" id="UP000274097"/>
    </source>
</evidence>
<organism evidence="3 7">
    <name type="scientific">Teichococcus wenyumeiae</name>
    <dbReference type="NCBI Taxonomy" id="2478470"/>
    <lineage>
        <taxon>Bacteria</taxon>
        <taxon>Pseudomonadati</taxon>
        <taxon>Pseudomonadota</taxon>
        <taxon>Alphaproteobacteria</taxon>
        <taxon>Acetobacterales</taxon>
        <taxon>Roseomonadaceae</taxon>
        <taxon>Roseomonas</taxon>
    </lineage>
</organism>
<keyword evidence="1" id="KW-0238">DNA-binding</keyword>
<keyword evidence="6" id="KW-1185">Reference proteome</keyword>
<dbReference type="EMBL" id="RFLX01000020">
    <property type="protein sequence ID" value="RMI19404.1"/>
    <property type="molecule type" value="Genomic_DNA"/>
</dbReference>
<protein>
    <submittedName>
        <fullName evidence="3">Integrase</fullName>
    </submittedName>
</protein>
<dbReference type="OrthoDB" id="7873969at2"/>
<dbReference type="InParanoid" id="A0A3A9JJR6"/>
<gene>
    <name evidence="3" type="ORF">D6Z83_11685</name>
    <name evidence="5" type="ORF">EBE87_15795</name>
    <name evidence="4" type="ORF">EBE87_20635</name>
</gene>
<dbReference type="RefSeq" id="WP_120638489.1">
    <property type="nucleotide sequence ID" value="NZ_RAQU01000060.1"/>
</dbReference>
<evidence type="ECO:0000256" key="1">
    <source>
        <dbReference type="ARBA" id="ARBA00023125"/>
    </source>
</evidence>
<evidence type="ECO:0000256" key="2">
    <source>
        <dbReference type="ARBA" id="ARBA00023172"/>
    </source>
</evidence>
<dbReference type="Gene3D" id="1.10.443.10">
    <property type="entry name" value="Intergrase catalytic core"/>
    <property type="match status" value="1"/>
</dbReference>
<dbReference type="Proteomes" id="UP000274097">
    <property type="component" value="Unassembled WGS sequence"/>
</dbReference>
<dbReference type="GO" id="GO:0003677">
    <property type="term" value="F:DNA binding"/>
    <property type="evidence" value="ECO:0007669"/>
    <property type="project" value="UniProtKB-KW"/>
</dbReference>
<evidence type="ECO:0000313" key="5">
    <source>
        <dbReference type="EMBL" id="RMI20285.1"/>
    </source>
</evidence>
<dbReference type="InterPro" id="IPR010998">
    <property type="entry name" value="Integrase_recombinase_N"/>
</dbReference>
<accession>A0A3A9JJR6</accession>
<evidence type="ECO:0000313" key="3">
    <source>
        <dbReference type="EMBL" id="RKK04006.1"/>
    </source>
</evidence>
<dbReference type="GO" id="GO:0015074">
    <property type="term" value="P:DNA integration"/>
    <property type="evidence" value="ECO:0007669"/>
    <property type="project" value="InterPro"/>
</dbReference>
<dbReference type="GO" id="GO:0006310">
    <property type="term" value="P:DNA recombination"/>
    <property type="evidence" value="ECO:0007669"/>
    <property type="project" value="UniProtKB-KW"/>
</dbReference>
<comment type="caution">
    <text evidence="3">The sequence shown here is derived from an EMBL/GenBank/DDBJ whole genome shotgun (WGS) entry which is preliminary data.</text>
</comment>
<sequence>MPRPATGLNTVSRRRPDGTVEFTWYHRKSGLLIGKSRDGWTKEAALERAASMDAEEVKAGPPSGSFGELCAFYLSDPRFVRKAEKTKRDYRKHIELMRGMWEAIPVTGITRKVVRALHAQYQDRPWQGNALLRTLRLLMNFGIHDLEMPGLTKNPADRPSLYETRARDQIWDQHRIDAFMEAARDYPALRRAFALLLYTVQRPSDVLTMARPMVFERDGRIWIRLRQAKTGALVDVPCHERLSAELVAPNSGGTMLLVSSPRGKPWSYRNFARAWDRVRRLANWRLARAAIVARGGLPPRSRPKEREAAKKHVRAQMLADLQRRDLRRTGMVQLAIAGATTPQIAALSGHSIDQAQKILDTYLPRRGEVALGGIEKWEDGGDRVVVLAKKRR</sequence>
<dbReference type="AlphaFoldDB" id="A0A3A9JJR6"/>
<evidence type="ECO:0000313" key="7">
    <source>
        <dbReference type="Proteomes" id="UP000278036"/>
    </source>
</evidence>
<dbReference type="InterPro" id="IPR011010">
    <property type="entry name" value="DNA_brk_join_enz"/>
</dbReference>
<dbReference type="Proteomes" id="UP000278036">
    <property type="component" value="Unassembled WGS sequence"/>
</dbReference>
<dbReference type="Gene3D" id="1.10.150.130">
    <property type="match status" value="1"/>
</dbReference>
<dbReference type="SUPFAM" id="SSF56349">
    <property type="entry name" value="DNA breaking-rejoining enzymes"/>
    <property type="match status" value="1"/>
</dbReference>
<dbReference type="EMBL" id="RAQU01000060">
    <property type="protein sequence ID" value="RKK04006.1"/>
    <property type="molecule type" value="Genomic_DNA"/>
</dbReference>
<proteinExistence type="predicted"/>
<keyword evidence="2" id="KW-0233">DNA recombination</keyword>